<evidence type="ECO:0000313" key="3">
    <source>
        <dbReference type="Proteomes" id="UP000292927"/>
    </source>
</evidence>
<dbReference type="PANTHER" id="PTHR35532">
    <property type="entry name" value="SIMILAR TO POLYHYDROXYALKANOATE DEPOLYMERASE"/>
    <property type="match status" value="1"/>
</dbReference>
<dbReference type="EMBL" id="SGXF01000004">
    <property type="protein sequence ID" value="RZS94342.1"/>
    <property type="molecule type" value="Genomic_DNA"/>
</dbReference>
<accession>A0A4Q7P6J8</accession>
<evidence type="ECO:0000313" key="2">
    <source>
        <dbReference type="EMBL" id="RZS94342.1"/>
    </source>
</evidence>
<dbReference type="AlphaFoldDB" id="A0A4Q7P6J8"/>
<sequence length="817" mass="94095">MAEKLSLKFSEKIYGQIQELYSRRLSGWDSKKEEVQNFLERNYLCREEELCMKFLYSCAPVQDLLSFSPEWFFLQVRQALKAAENLLFTQQIPEIMWLRYVLMYRINDETPDLSRKILYQELFPLVKGKPAREAALAVNEWCCSRVSYEPTDNRTLGVEGILKRGAGRCGEESTLVTAALRSVGIPARQCYAVKWAHCDGNHAWAEVWTGDGWHYMGACEPEPDLDRGWFTSAASRAMMIRTRSWSLLPNQTEEEEEAKPAGKLFSWINVTGRYGSTGMLRVKVTDRGRGKSGVQVKFFVVNYSRLSVIYQGTTDDSGMISCKFGLGELYAEAWDGRKLCGKKVSLQNAAQGGVEIHLELEEGYCPEHEENNVHFSLRPPEEKIFYEEEPAGDFQYRLLQLDRQRAERRENWRICKTVGNKARGNWEEILKFQEFKEFQEEEKHLLLSILNEKDLSDCTADGLKELLESALPYRDRYPAEVWADGVLNPRVSREFLWPVRKQLSEELRKTGIEFSDFRQVQEYLEGNLRILDAGGFEGWTGNPLEMLKQKTAVRSDVQVLLINCCRSLGIAVRYSENLGMAEIWENGEWIPADRKQRICKVILKSRELIEYGTQAAVSIWEEGSFRAQEKVETEEGKDCVVRVRAGFCRILTSRRQIDGEVSCQMRDTKVQNDTEIFLSLAKDKTMEKRKKEAVTSPGKKRIVVFADPGKEPTEHLLQELLQIQEELKENQIETHILLEEGADHKQETLLRILKELWHAERKDKNDYPPAARLRLRMGVGDRRLPFVLAVDEEGMGRFAFANYQIGTASALLNILRG</sequence>
<dbReference type="Pfam" id="PF01841">
    <property type="entry name" value="Transglut_core"/>
    <property type="match status" value="1"/>
</dbReference>
<proteinExistence type="predicted"/>
<dbReference type="InterPro" id="IPR002931">
    <property type="entry name" value="Transglutaminase-like"/>
</dbReference>
<reference evidence="2 3" key="1">
    <citation type="submission" date="2019-02" db="EMBL/GenBank/DDBJ databases">
        <title>Genomic Encyclopedia of Type Strains, Phase IV (KMG-IV): sequencing the most valuable type-strain genomes for metagenomic binning, comparative biology and taxonomic classification.</title>
        <authorList>
            <person name="Goeker M."/>
        </authorList>
    </citation>
    <scope>NUCLEOTIDE SEQUENCE [LARGE SCALE GENOMIC DNA]</scope>
    <source>
        <strain evidence="2 3">DSM 29486</strain>
    </source>
</reference>
<name>A0A4Q7P6J8_9FIRM</name>
<feature type="domain" description="Transglutaminase-like" evidence="1">
    <location>
        <begin position="161"/>
        <end position="220"/>
    </location>
</feature>
<dbReference type="RefSeq" id="WP_130435461.1">
    <property type="nucleotide sequence ID" value="NZ_SGXF01000004.1"/>
</dbReference>
<dbReference type="OrthoDB" id="9787782at2"/>
<feature type="domain" description="Transglutaminase-like" evidence="1">
    <location>
        <begin position="546"/>
        <end position="596"/>
    </location>
</feature>
<dbReference type="Gene3D" id="3.10.620.30">
    <property type="match status" value="1"/>
</dbReference>
<comment type="caution">
    <text evidence="2">The sequence shown here is derived from an EMBL/GenBank/DDBJ whole genome shotgun (WGS) entry which is preliminary data.</text>
</comment>
<gene>
    <name evidence="2" type="ORF">EV209_2184</name>
</gene>
<organism evidence="2 3">
    <name type="scientific">Cuneatibacter caecimuris</name>
    <dbReference type="NCBI Taxonomy" id="1796618"/>
    <lineage>
        <taxon>Bacteria</taxon>
        <taxon>Bacillati</taxon>
        <taxon>Bacillota</taxon>
        <taxon>Clostridia</taxon>
        <taxon>Lachnospirales</taxon>
        <taxon>Lachnospiraceae</taxon>
        <taxon>Cuneatibacter</taxon>
    </lineage>
</organism>
<dbReference type="Gene3D" id="2.60.40.1120">
    <property type="entry name" value="Carboxypeptidase-like, regulatory domain"/>
    <property type="match status" value="1"/>
</dbReference>
<keyword evidence="3" id="KW-1185">Reference proteome</keyword>
<dbReference type="SUPFAM" id="SSF54001">
    <property type="entry name" value="Cysteine proteinases"/>
    <property type="match status" value="2"/>
</dbReference>
<evidence type="ECO:0000259" key="1">
    <source>
        <dbReference type="SMART" id="SM00460"/>
    </source>
</evidence>
<dbReference type="InterPro" id="IPR038765">
    <property type="entry name" value="Papain-like_cys_pep_sf"/>
</dbReference>
<dbReference type="SMART" id="SM00460">
    <property type="entry name" value="TGc"/>
    <property type="match status" value="2"/>
</dbReference>
<protein>
    <submittedName>
        <fullName evidence="2">Transglutaminase superfamily protein</fullName>
    </submittedName>
</protein>
<dbReference type="PANTHER" id="PTHR35532:SF5">
    <property type="entry name" value="CARBOHYDRATE-BINDING DOMAIN-CONTAINING PROTEIN"/>
    <property type="match status" value="1"/>
</dbReference>
<dbReference type="Proteomes" id="UP000292927">
    <property type="component" value="Unassembled WGS sequence"/>
</dbReference>